<dbReference type="PROSITE" id="PS50250">
    <property type="entry name" value="PCI"/>
    <property type="match status" value="1"/>
</dbReference>
<dbReference type="Pfam" id="PF01399">
    <property type="entry name" value="PCI"/>
    <property type="match status" value="1"/>
</dbReference>
<dbReference type="Proteomes" id="UP001214415">
    <property type="component" value="Chromosome 7"/>
</dbReference>
<accession>A0AAF0J1N2</accession>
<evidence type="ECO:0000313" key="6">
    <source>
        <dbReference type="Proteomes" id="UP001214415"/>
    </source>
</evidence>
<dbReference type="AlphaFoldDB" id="A0AAF0J1N2"/>
<feature type="domain" description="PCI" evidence="4">
    <location>
        <begin position="1"/>
        <end position="119"/>
    </location>
</feature>
<protein>
    <recommendedName>
        <fullName evidence="4">PCI domain-containing protein</fullName>
    </recommendedName>
</protein>
<dbReference type="PANTHER" id="PTHR15350:SF5">
    <property type="entry name" value="COP9 SIGNALOSOME COMPLEX SUBUNIT 7"/>
    <property type="match status" value="1"/>
</dbReference>
<dbReference type="InterPro" id="IPR000717">
    <property type="entry name" value="PCI_dom"/>
</dbReference>
<dbReference type="SMART" id="SM00088">
    <property type="entry name" value="PINT"/>
    <property type="match status" value="1"/>
</dbReference>
<proteinExistence type="inferred from homology"/>
<dbReference type="EMBL" id="CP119906">
    <property type="protein sequence ID" value="WFD24653.1"/>
    <property type="molecule type" value="Genomic_DNA"/>
</dbReference>
<sequence>MTLPPDAETLIRRATETPGAVSYMDLYLDPTFQKDYAQAAEGTYPKLSEAQEEQLRRLSLVSLSHTSRCLPYDHIGAALGLAQDALTIEQLVLDAMDLGMLHGRLDGVNHVFHVSTTSGRDVLRLPEGEAAMSSLYAALSTWKDDAAQVLQSLDKEIQQVSQTTDASMRQSEARHQALVDALQGARRLLGLEASTDEEASMPAPWTTRRGKCSRI</sequence>
<gene>
    <name evidence="5" type="ORF">MEQU1_003356</name>
</gene>
<organism evidence="5 6">
    <name type="scientific">Malassezia equina</name>
    <dbReference type="NCBI Taxonomy" id="1381935"/>
    <lineage>
        <taxon>Eukaryota</taxon>
        <taxon>Fungi</taxon>
        <taxon>Dikarya</taxon>
        <taxon>Basidiomycota</taxon>
        <taxon>Ustilaginomycotina</taxon>
        <taxon>Malasseziomycetes</taxon>
        <taxon>Malasseziales</taxon>
        <taxon>Malasseziaceae</taxon>
        <taxon>Malassezia</taxon>
    </lineage>
</organism>
<feature type="region of interest" description="Disordered" evidence="3">
    <location>
        <begin position="193"/>
        <end position="215"/>
    </location>
</feature>
<evidence type="ECO:0000313" key="5">
    <source>
        <dbReference type="EMBL" id="WFD24653.1"/>
    </source>
</evidence>
<evidence type="ECO:0000256" key="3">
    <source>
        <dbReference type="SAM" id="MobiDB-lite"/>
    </source>
</evidence>
<keyword evidence="6" id="KW-1185">Reference proteome</keyword>
<keyword evidence="2" id="KW-0736">Signalosome</keyword>
<dbReference type="PANTHER" id="PTHR15350">
    <property type="entry name" value="COP9 SIGNALOSOME COMPLEX SUBUNIT 7/DENDRITIC CELL PROTEIN GA17"/>
    <property type="match status" value="1"/>
</dbReference>
<evidence type="ECO:0000256" key="1">
    <source>
        <dbReference type="ARBA" id="ARBA00008482"/>
    </source>
</evidence>
<name>A0AAF0J1N2_9BASI</name>
<dbReference type="InterPro" id="IPR045237">
    <property type="entry name" value="COPS7/eIF3m"/>
</dbReference>
<evidence type="ECO:0000256" key="2">
    <source>
        <dbReference type="ARBA" id="ARBA00022790"/>
    </source>
</evidence>
<comment type="similarity">
    <text evidence="1">Belongs to the CSN7/EIF3M family. CSN7 subfamily.</text>
</comment>
<dbReference type="GO" id="GO:0008180">
    <property type="term" value="C:COP9 signalosome"/>
    <property type="evidence" value="ECO:0007669"/>
    <property type="project" value="UniProtKB-KW"/>
</dbReference>
<evidence type="ECO:0000259" key="4">
    <source>
        <dbReference type="PROSITE" id="PS50250"/>
    </source>
</evidence>
<reference evidence="5" key="1">
    <citation type="submission" date="2023-03" db="EMBL/GenBank/DDBJ databases">
        <title>Mating type loci evolution in Malassezia.</title>
        <authorList>
            <person name="Coelho M.A."/>
        </authorList>
    </citation>
    <scope>NUCLEOTIDE SEQUENCE</scope>
    <source>
        <strain evidence="5">CBS 12830</strain>
    </source>
</reference>